<evidence type="ECO:0000313" key="8">
    <source>
        <dbReference type="Proteomes" id="UP001482186"/>
    </source>
</evidence>
<feature type="domain" description="Peptidase S8/S53" evidence="6">
    <location>
        <begin position="430"/>
        <end position="541"/>
    </location>
</feature>
<dbReference type="InterPro" id="IPR051048">
    <property type="entry name" value="Peptidase_S8/S53_subtilisin"/>
</dbReference>
<reference evidence="7 8" key="1">
    <citation type="submission" date="2024-04" db="EMBL/GenBank/DDBJ databases">
        <title>Human intestinal bacterial collection.</title>
        <authorList>
            <person name="Pauvert C."/>
            <person name="Hitch T.C.A."/>
            <person name="Clavel T."/>
        </authorList>
    </citation>
    <scope>NUCLEOTIDE SEQUENCE [LARGE SCALE GENOMIC DNA]</scope>
    <source>
        <strain evidence="7 8">CLA-AA-H141</strain>
    </source>
</reference>
<evidence type="ECO:0000256" key="1">
    <source>
        <dbReference type="ARBA" id="ARBA00011073"/>
    </source>
</evidence>
<keyword evidence="4 5" id="KW-0720">Serine protease</keyword>
<dbReference type="PIRSF" id="PIRSF037894">
    <property type="entry name" value="Subtilisin_rel_CspABC"/>
    <property type="match status" value="1"/>
</dbReference>
<protein>
    <submittedName>
        <fullName evidence="7">S8 family peptidase</fullName>
        <ecNumber evidence="7">3.4.-.-</ecNumber>
    </submittedName>
</protein>
<evidence type="ECO:0000256" key="5">
    <source>
        <dbReference type="PROSITE-ProRule" id="PRU01240"/>
    </source>
</evidence>
<dbReference type="InterPro" id="IPR034045">
    <property type="entry name" value="Pep_S8_CspA-like"/>
</dbReference>
<dbReference type="PANTHER" id="PTHR43399:SF4">
    <property type="entry name" value="CELL WALL-ASSOCIATED PROTEASE"/>
    <property type="match status" value="1"/>
</dbReference>
<keyword evidence="2 5" id="KW-0645">Protease</keyword>
<accession>A0ABV1EH12</accession>
<dbReference type="PROSITE" id="PS00136">
    <property type="entry name" value="SUBTILASE_ASP"/>
    <property type="match status" value="1"/>
</dbReference>
<organism evidence="7 8">
    <name type="scientific">Coprococcus ammoniilyticus</name>
    <dbReference type="NCBI Taxonomy" id="2981785"/>
    <lineage>
        <taxon>Bacteria</taxon>
        <taxon>Bacillati</taxon>
        <taxon>Bacillota</taxon>
        <taxon>Clostridia</taxon>
        <taxon>Lachnospirales</taxon>
        <taxon>Lachnospiraceae</taxon>
        <taxon>Coprococcus</taxon>
    </lineage>
</organism>
<dbReference type="Gene3D" id="3.40.50.200">
    <property type="entry name" value="Peptidase S8/S53 domain"/>
    <property type="match status" value="1"/>
</dbReference>
<dbReference type="InterPro" id="IPR023827">
    <property type="entry name" value="Peptidase_S8_Asp-AS"/>
</dbReference>
<dbReference type="Gene3D" id="2.60.120.1290">
    <property type="match status" value="1"/>
</dbReference>
<feature type="active site" description="Charge relay system" evidence="5">
    <location>
        <position position="109"/>
    </location>
</feature>
<feature type="domain" description="Peptidase S8/S53" evidence="6">
    <location>
        <begin position="100"/>
        <end position="211"/>
    </location>
</feature>
<evidence type="ECO:0000313" key="7">
    <source>
        <dbReference type="EMBL" id="MEQ2453873.1"/>
    </source>
</evidence>
<dbReference type="PRINTS" id="PR00723">
    <property type="entry name" value="SUBTILISIN"/>
</dbReference>
<gene>
    <name evidence="7" type="ORF">AAAT04_07405</name>
</gene>
<sequence length="580" mass="63699">MGIEMECENVAYREDYADYLIEYNEERETVLDIYKESGCLLFIDERFAVLYREKPENYMQIFSRLEYTLFPKLYGLMDTSSVEAVGAVNIQQESILGLTGKGILIGIIDTGIDIRNDLFLDVAGNTRILAAWDQSVPGPSDQEENPGYGTVYQQEDINEAIRNEADILTDANGHGTFLAGIAAGKRTADFTGVAPEAEYVIVKLKQAKNNLRGLYGVPEDVEAYQENDIMMGVAFLRRQASRLRKNISILIGVGSNSGSHTGSSALEALLSNVGIMTGVAVSVPAGNEGIAGHHFRGRIEGGSAYTEMEINVTGNNSFTLEIWGAVPNTYSVAFEIPGGEFVSQIAPRFDKSEVIRPVFGGGIIYIDYFLVEDQSGEELIMMRFFDPPNGLWRIRVYGSGDTEKTFHAWLPITAFLSPDTQFIRPTPETTLVNPATGVVPMGVGAYDHYSDTLFLDGSRGYTAADDIKPDFVAPGVDVYGPGRAGTFVRKTGTSVAAAHCAGCAALILQWARDRDLARFVNGNQIRNYFIRGAVRPGTAGSPFSYVMNDTEGYLFAREYPNPEWGYGILNVYNTFDSLRT</sequence>
<dbReference type="PROSITE" id="PS51892">
    <property type="entry name" value="SUBTILASE"/>
    <property type="match status" value="1"/>
</dbReference>
<comment type="similarity">
    <text evidence="1 5">Belongs to the peptidase S8 family.</text>
</comment>
<dbReference type="EC" id="3.4.-.-" evidence="7"/>
<dbReference type="CDD" id="cd07478">
    <property type="entry name" value="Peptidases_S8_CspA-like"/>
    <property type="match status" value="1"/>
</dbReference>
<proteinExistence type="inferred from homology"/>
<dbReference type="InterPro" id="IPR036852">
    <property type="entry name" value="Peptidase_S8/S53_dom_sf"/>
</dbReference>
<evidence type="ECO:0000259" key="6">
    <source>
        <dbReference type="Pfam" id="PF00082"/>
    </source>
</evidence>
<keyword evidence="3 5" id="KW-0378">Hydrolase</keyword>
<evidence type="ECO:0000256" key="3">
    <source>
        <dbReference type="ARBA" id="ARBA00022801"/>
    </source>
</evidence>
<dbReference type="InterPro" id="IPR015500">
    <property type="entry name" value="Peptidase_S8_subtilisin-rel"/>
</dbReference>
<dbReference type="GO" id="GO:0016787">
    <property type="term" value="F:hydrolase activity"/>
    <property type="evidence" value="ECO:0007669"/>
    <property type="project" value="UniProtKB-KW"/>
</dbReference>
<dbReference type="PANTHER" id="PTHR43399">
    <property type="entry name" value="SUBTILISIN-RELATED"/>
    <property type="match status" value="1"/>
</dbReference>
<dbReference type="Proteomes" id="UP001482186">
    <property type="component" value="Unassembled WGS sequence"/>
</dbReference>
<dbReference type="RefSeq" id="WP_349115958.1">
    <property type="nucleotide sequence ID" value="NZ_JBBNFM010000004.1"/>
</dbReference>
<dbReference type="InterPro" id="IPR017310">
    <property type="entry name" value="Pept_S8A_subtilisin_clostridia"/>
</dbReference>
<keyword evidence="8" id="KW-1185">Reference proteome</keyword>
<dbReference type="Pfam" id="PF00082">
    <property type="entry name" value="Peptidase_S8"/>
    <property type="match status" value="2"/>
</dbReference>
<dbReference type="SUPFAM" id="SSF52743">
    <property type="entry name" value="Subtilisin-like"/>
    <property type="match status" value="1"/>
</dbReference>
<dbReference type="EMBL" id="JBBNFM010000004">
    <property type="protein sequence ID" value="MEQ2453873.1"/>
    <property type="molecule type" value="Genomic_DNA"/>
</dbReference>
<comment type="caution">
    <text evidence="7">The sequence shown here is derived from an EMBL/GenBank/DDBJ whole genome shotgun (WGS) entry which is preliminary data.</text>
</comment>
<evidence type="ECO:0000256" key="4">
    <source>
        <dbReference type="ARBA" id="ARBA00022825"/>
    </source>
</evidence>
<name>A0ABV1EH12_9FIRM</name>
<evidence type="ECO:0000256" key="2">
    <source>
        <dbReference type="ARBA" id="ARBA00022670"/>
    </source>
</evidence>
<dbReference type="InterPro" id="IPR000209">
    <property type="entry name" value="Peptidase_S8/S53_dom"/>
</dbReference>
<feature type="active site" description="Charge relay system" evidence="5">
    <location>
        <position position="494"/>
    </location>
</feature>
<feature type="active site" description="Charge relay system" evidence="5">
    <location>
        <position position="174"/>
    </location>
</feature>